<gene>
    <name evidence="2" type="ORF">VNO78_00423</name>
</gene>
<feature type="region of interest" description="Disordered" evidence="1">
    <location>
        <begin position="208"/>
        <end position="321"/>
    </location>
</feature>
<feature type="compositionally biased region" description="Acidic residues" evidence="1">
    <location>
        <begin position="397"/>
        <end position="407"/>
    </location>
</feature>
<proteinExistence type="predicted"/>
<evidence type="ECO:0000313" key="3">
    <source>
        <dbReference type="Proteomes" id="UP001386955"/>
    </source>
</evidence>
<sequence length="721" mass="81232">MESDDDFQLLPSSPVHQRKLKRLKKATGPPQPSSPPNFSESGNAQEHFGPDLETSGLSPSPSPQPHTPKGITVDDDGLGAKRVLDFDSVFEEHGKAAGESEQIGDLKTTTELKDFNTDEVERKRRSLDDLPKKKEKKKRIDDGDGSEKKAATNKRKAEKERRETLKHLRADTQRLLRETRDTAFKPAPLVQKPISSVLEKIRQRKLEILKKSSASYEDDDDSPVYEETPDDGEGAEPEEKLAPCPIATKNDLDTSHISKFNDAADNSNSESIPSPTAKNSESEHAFRAPIDDTQELFSDSERGDTKDEVVNEKSNNHSEVFAPSMLAMNLKLDSAPADYDVSSDEEEDNDKENIDPRVHGSFDSILPPSGDPVRAFVDEEAEEEDDSDNDLQRFQDNEEGEEDDDIQELNEMIATQYEEKSIDREKRDQLHHKWLEQQDAAGVDNILQKLNCGSKSKETPLMEEEDEESRETEDDEAEDDDEAEEYTAPSETLKTTLKRVKQMIPQMFSDKDDKYVSSDDEETEERLARQRFYYKNEDKSNFFSPAEDESSREVFRLIKKINVPNTKRKGKNTSAIFAMPSIGQNINISSKSSFVGRASDRFMPTSRKQGSCKVRSFIFGRDDSNSRGSLLISEDSSDTIQMESQPEPPKATSAKFQRNTQNKITNLNSASQKSNVSLLDILRKSSHRADHSFEIANIQAKESIFDAFKLVKKSTKAEARA</sequence>
<name>A0AAN9SZC9_PSOTE</name>
<accession>A0AAN9SZC9</accession>
<feature type="compositionally biased region" description="Acidic residues" evidence="1">
    <location>
        <begin position="461"/>
        <end position="485"/>
    </location>
</feature>
<comment type="caution">
    <text evidence="2">The sequence shown here is derived from an EMBL/GenBank/DDBJ whole genome shotgun (WGS) entry which is preliminary data.</text>
</comment>
<feature type="region of interest" description="Disordered" evidence="1">
    <location>
        <begin position="451"/>
        <end position="492"/>
    </location>
</feature>
<feature type="compositionally biased region" description="Basic and acidic residues" evidence="1">
    <location>
        <begin position="108"/>
        <end position="183"/>
    </location>
</feature>
<feature type="region of interest" description="Disordered" evidence="1">
    <location>
        <begin position="336"/>
        <end position="407"/>
    </location>
</feature>
<reference evidence="2 3" key="1">
    <citation type="submission" date="2024-01" db="EMBL/GenBank/DDBJ databases">
        <title>The genomes of 5 underutilized Papilionoideae crops provide insights into root nodulation and disease resistanc.</title>
        <authorList>
            <person name="Jiang F."/>
        </authorList>
    </citation>
    <scope>NUCLEOTIDE SEQUENCE [LARGE SCALE GENOMIC DNA]</scope>
    <source>
        <strain evidence="2">DUOXIRENSHENG_FW03</strain>
        <tissue evidence="2">Leaves</tissue>
    </source>
</reference>
<dbReference type="PANTHER" id="PTHR36005:SF1">
    <property type="entry name" value="DNA LIGASE-LIKE PROTEIN"/>
    <property type="match status" value="1"/>
</dbReference>
<feature type="region of interest" description="Disordered" evidence="1">
    <location>
        <begin position="1"/>
        <end position="78"/>
    </location>
</feature>
<dbReference type="EMBL" id="JAYMYS010000001">
    <property type="protein sequence ID" value="KAK7409974.1"/>
    <property type="molecule type" value="Genomic_DNA"/>
</dbReference>
<keyword evidence="3" id="KW-1185">Reference proteome</keyword>
<organism evidence="2 3">
    <name type="scientific">Psophocarpus tetragonolobus</name>
    <name type="common">Winged bean</name>
    <name type="synonym">Dolichos tetragonolobus</name>
    <dbReference type="NCBI Taxonomy" id="3891"/>
    <lineage>
        <taxon>Eukaryota</taxon>
        <taxon>Viridiplantae</taxon>
        <taxon>Streptophyta</taxon>
        <taxon>Embryophyta</taxon>
        <taxon>Tracheophyta</taxon>
        <taxon>Spermatophyta</taxon>
        <taxon>Magnoliopsida</taxon>
        <taxon>eudicotyledons</taxon>
        <taxon>Gunneridae</taxon>
        <taxon>Pentapetalae</taxon>
        <taxon>rosids</taxon>
        <taxon>fabids</taxon>
        <taxon>Fabales</taxon>
        <taxon>Fabaceae</taxon>
        <taxon>Papilionoideae</taxon>
        <taxon>50 kb inversion clade</taxon>
        <taxon>NPAAA clade</taxon>
        <taxon>indigoferoid/millettioid clade</taxon>
        <taxon>Phaseoleae</taxon>
        <taxon>Psophocarpus</taxon>
    </lineage>
</organism>
<feature type="compositionally biased region" description="Polar residues" evidence="1">
    <location>
        <begin position="264"/>
        <end position="279"/>
    </location>
</feature>
<dbReference type="Proteomes" id="UP001386955">
    <property type="component" value="Unassembled WGS sequence"/>
</dbReference>
<evidence type="ECO:0000256" key="1">
    <source>
        <dbReference type="SAM" id="MobiDB-lite"/>
    </source>
</evidence>
<feature type="compositionally biased region" description="Acidic residues" evidence="1">
    <location>
        <begin position="216"/>
        <end position="236"/>
    </location>
</feature>
<evidence type="ECO:0000313" key="2">
    <source>
        <dbReference type="EMBL" id="KAK7409974.1"/>
    </source>
</evidence>
<feature type="region of interest" description="Disordered" evidence="1">
    <location>
        <begin position="93"/>
        <end position="184"/>
    </location>
</feature>
<feature type="region of interest" description="Disordered" evidence="1">
    <location>
        <begin position="628"/>
        <end position="654"/>
    </location>
</feature>
<feature type="compositionally biased region" description="Acidic residues" evidence="1">
    <location>
        <begin position="378"/>
        <end position="389"/>
    </location>
</feature>
<feature type="compositionally biased region" description="Basic and acidic residues" evidence="1">
    <location>
        <begin position="351"/>
        <end position="360"/>
    </location>
</feature>
<feature type="compositionally biased region" description="Acidic residues" evidence="1">
    <location>
        <begin position="341"/>
        <end position="350"/>
    </location>
</feature>
<feature type="compositionally biased region" description="Basic and acidic residues" evidence="1">
    <location>
        <begin position="280"/>
        <end position="290"/>
    </location>
</feature>
<feature type="compositionally biased region" description="Basic and acidic residues" evidence="1">
    <location>
        <begin position="299"/>
        <end position="316"/>
    </location>
</feature>
<dbReference type="AlphaFoldDB" id="A0AAN9SZC9"/>
<dbReference type="PANTHER" id="PTHR36005">
    <property type="entry name" value="DNA LIGASE-LIKE PROTEIN"/>
    <property type="match status" value="1"/>
</dbReference>
<feature type="compositionally biased region" description="Basic residues" evidence="1">
    <location>
        <begin position="16"/>
        <end position="25"/>
    </location>
</feature>
<protein>
    <submittedName>
        <fullName evidence="2">Uncharacterized protein</fullName>
    </submittedName>
</protein>